<gene>
    <name evidence="1" type="ORF">H072_4944</name>
</gene>
<reference evidence="1 2" key="1">
    <citation type="journal article" date="2013" name="PLoS Genet.">
        <title>Genomic mechanisms accounting for the adaptation to parasitism in nematode-trapping fungi.</title>
        <authorList>
            <person name="Meerupati T."/>
            <person name="Andersson K.M."/>
            <person name="Friman E."/>
            <person name="Kumar D."/>
            <person name="Tunlid A."/>
            <person name="Ahren D."/>
        </authorList>
    </citation>
    <scope>NUCLEOTIDE SEQUENCE [LARGE SCALE GENOMIC DNA]</scope>
    <source>
        <strain evidence="1 2">CBS 200.50</strain>
    </source>
</reference>
<evidence type="ECO:0000313" key="1">
    <source>
        <dbReference type="EMBL" id="EPS41131.1"/>
    </source>
</evidence>
<dbReference type="EMBL" id="AQGS01000256">
    <property type="protein sequence ID" value="EPS41131.1"/>
    <property type="molecule type" value="Genomic_DNA"/>
</dbReference>
<dbReference type="OrthoDB" id="5369410at2759"/>
<name>S8AIZ8_DACHA</name>
<comment type="caution">
    <text evidence="1">The sequence shown here is derived from an EMBL/GenBank/DDBJ whole genome shotgun (WGS) entry which is preliminary data.</text>
</comment>
<keyword evidence="2" id="KW-1185">Reference proteome</keyword>
<sequence>MPAIGPSPFLTPPTHGDFTLTLSKTIRGENPSYLPLNFQFVYNWNPVIQLGSAVLVSIGTNTTNQPMPQVRQSKHLSFMAKQRFWVTVDGKDEIYAYRVILDMDRDTGENKQAAMMIGIGANLIVGTENWSATELL</sequence>
<protein>
    <submittedName>
        <fullName evidence="1">Uncharacterized protein</fullName>
    </submittedName>
</protein>
<dbReference type="AlphaFoldDB" id="S8AIZ8"/>
<reference evidence="2" key="2">
    <citation type="submission" date="2013-04" db="EMBL/GenBank/DDBJ databases">
        <title>Genomic mechanisms accounting for the adaptation to parasitism in nematode-trapping fungi.</title>
        <authorList>
            <person name="Ahren D.G."/>
        </authorList>
    </citation>
    <scope>NUCLEOTIDE SEQUENCE [LARGE SCALE GENOMIC DNA]</scope>
    <source>
        <strain evidence="2">CBS 200.50</strain>
    </source>
</reference>
<dbReference type="HOGENOM" id="CLU_1875359_0_0_1"/>
<dbReference type="Proteomes" id="UP000015100">
    <property type="component" value="Unassembled WGS sequence"/>
</dbReference>
<organism evidence="1 2">
    <name type="scientific">Dactylellina haptotyla (strain CBS 200.50)</name>
    <name type="common">Nematode-trapping fungus</name>
    <name type="synonym">Monacrosporium haptotylum</name>
    <dbReference type="NCBI Taxonomy" id="1284197"/>
    <lineage>
        <taxon>Eukaryota</taxon>
        <taxon>Fungi</taxon>
        <taxon>Dikarya</taxon>
        <taxon>Ascomycota</taxon>
        <taxon>Pezizomycotina</taxon>
        <taxon>Orbiliomycetes</taxon>
        <taxon>Orbiliales</taxon>
        <taxon>Orbiliaceae</taxon>
        <taxon>Dactylellina</taxon>
    </lineage>
</organism>
<proteinExistence type="predicted"/>
<evidence type="ECO:0000313" key="2">
    <source>
        <dbReference type="Proteomes" id="UP000015100"/>
    </source>
</evidence>
<accession>S8AIZ8</accession>